<keyword evidence="2" id="KW-0472">Membrane</keyword>
<evidence type="ECO:0000313" key="3">
    <source>
        <dbReference type="EMBL" id="GEU36530.1"/>
    </source>
</evidence>
<dbReference type="EMBL" id="BKCJ010000820">
    <property type="protein sequence ID" value="GEU36530.1"/>
    <property type="molecule type" value="Genomic_DNA"/>
</dbReference>
<sequence>MCDVPSHDNSSPLDVSNAQIEDFSESNEEFSSTDDDSFSFDKIDDVEASPPDYELVSSELHVTSYGRSGISALEDSEFGFEGLAFLVMMDVLLIGVIGLFYWVLCNLKWYFPIGAIVRVFISCNITWGMSQVD</sequence>
<evidence type="ECO:0000256" key="2">
    <source>
        <dbReference type="SAM" id="Phobius"/>
    </source>
</evidence>
<feature type="transmembrane region" description="Helical" evidence="2">
    <location>
        <begin position="109"/>
        <end position="127"/>
    </location>
</feature>
<gene>
    <name evidence="3" type="ORF">Tci_008508</name>
</gene>
<proteinExistence type="predicted"/>
<feature type="region of interest" description="Disordered" evidence="1">
    <location>
        <begin position="23"/>
        <end position="46"/>
    </location>
</feature>
<evidence type="ECO:0000256" key="1">
    <source>
        <dbReference type="SAM" id="MobiDB-lite"/>
    </source>
</evidence>
<protein>
    <submittedName>
        <fullName evidence="3">Uncharacterized protein</fullName>
    </submittedName>
</protein>
<dbReference type="AlphaFoldDB" id="A0A6L2JIE5"/>
<feature type="compositionally biased region" description="Acidic residues" evidence="1">
    <location>
        <begin position="23"/>
        <end position="38"/>
    </location>
</feature>
<name>A0A6L2JIE5_TANCI</name>
<comment type="caution">
    <text evidence="3">The sequence shown here is derived from an EMBL/GenBank/DDBJ whole genome shotgun (WGS) entry which is preliminary data.</text>
</comment>
<organism evidence="3">
    <name type="scientific">Tanacetum cinerariifolium</name>
    <name type="common">Dalmatian daisy</name>
    <name type="synonym">Chrysanthemum cinerariifolium</name>
    <dbReference type="NCBI Taxonomy" id="118510"/>
    <lineage>
        <taxon>Eukaryota</taxon>
        <taxon>Viridiplantae</taxon>
        <taxon>Streptophyta</taxon>
        <taxon>Embryophyta</taxon>
        <taxon>Tracheophyta</taxon>
        <taxon>Spermatophyta</taxon>
        <taxon>Magnoliopsida</taxon>
        <taxon>eudicotyledons</taxon>
        <taxon>Gunneridae</taxon>
        <taxon>Pentapetalae</taxon>
        <taxon>asterids</taxon>
        <taxon>campanulids</taxon>
        <taxon>Asterales</taxon>
        <taxon>Asteraceae</taxon>
        <taxon>Asteroideae</taxon>
        <taxon>Anthemideae</taxon>
        <taxon>Anthemidinae</taxon>
        <taxon>Tanacetum</taxon>
    </lineage>
</organism>
<keyword evidence="2" id="KW-0812">Transmembrane</keyword>
<keyword evidence="2" id="KW-1133">Transmembrane helix</keyword>
<reference evidence="3" key="1">
    <citation type="journal article" date="2019" name="Sci. Rep.">
        <title>Draft genome of Tanacetum cinerariifolium, the natural source of mosquito coil.</title>
        <authorList>
            <person name="Yamashiro T."/>
            <person name="Shiraishi A."/>
            <person name="Satake H."/>
            <person name="Nakayama K."/>
        </authorList>
    </citation>
    <scope>NUCLEOTIDE SEQUENCE</scope>
</reference>
<accession>A0A6L2JIE5</accession>
<feature type="transmembrane region" description="Helical" evidence="2">
    <location>
        <begin position="83"/>
        <end position="103"/>
    </location>
</feature>